<accession>A0A2P2N8S0</accession>
<reference evidence="1" key="1">
    <citation type="submission" date="2018-02" db="EMBL/GenBank/DDBJ databases">
        <title>Rhizophora mucronata_Transcriptome.</title>
        <authorList>
            <person name="Meera S.P."/>
            <person name="Sreeshan A."/>
            <person name="Augustine A."/>
        </authorList>
    </citation>
    <scope>NUCLEOTIDE SEQUENCE</scope>
    <source>
        <tissue evidence="1">Leaf</tissue>
    </source>
</reference>
<proteinExistence type="predicted"/>
<sequence length="21" mass="2498">MGRFVENAPNRRRLIVVLPIF</sequence>
<dbReference type="AlphaFoldDB" id="A0A2P2N8S0"/>
<organism evidence="1">
    <name type="scientific">Rhizophora mucronata</name>
    <name type="common">Asiatic mangrove</name>
    <dbReference type="NCBI Taxonomy" id="61149"/>
    <lineage>
        <taxon>Eukaryota</taxon>
        <taxon>Viridiplantae</taxon>
        <taxon>Streptophyta</taxon>
        <taxon>Embryophyta</taxon>
        <taxon>Tracheophyta</taxon>
        <taxon>Spermatophyta</taxon>
        <taxon>Magnoliopsida</taxon>
        <taxon>eudicotyledons</taxon>
        <taxon>Gunneridae</taxon>
        <taxon>Pentapetalae</taxon>
        <taxon>rosids</taxon>
        <taxon>fabids</taxon>
        <taxon>Malpighiales</taxon>
        <taxon>Rhizophoraceae</taxon>
        <taxon>Rhizophora</taxon>
    </lineage>
</organism>
<evidence type="ECO:0000313" key="1">
    <source>
        <dbReference type="EMBL" id="MBX38884.1"/>
    </source>
</evidence>
<name>A0A2P2N8S0_RHIMU</name>
<protein>
    <submittedName>
        <fullName evidence="1">Uncharacterized protein</fullName>
    </submittedName>
</protein>
<dbReference type="EMBL" id="GGEC01058400">
    <property type="protein sequence ID" value="MBX38884.1"/>
    <property type="molecule type" value="Transcribed_RNA"/>
</dbReference>